<dbReference type="InterPro" id="IPR050297">
    <property type="entry name" value="LipidA_mod_glycosyltrf_83"/>
</dbReference>
<gene>
    <name evidence="10" type="ORF">DSM106972_034750</name>
</gene>
<feature type="transmembrane region" description="Helical" evidence="8">
    <location>
        <begin position="156"/>
        <end position="174"/>
    </location>
</feature>
<name>A0A433VH99_9CYAN</name>
<dbReference type="Proteomes" id="UP000271624">
    <property type="component" value="Unassembled WGS sequence"/>
</dbReference>
<dbReference type="InterPro" id="IPR038731">
    <property type="entry name" value="RgtA/B/C-like"/>
</dbReference>
<dbReference type="RefSeq" id="WP_127081956.1">
    <property type="nucleotide sequence ID" value="NZ_RSCL01000008.1"/>
</dbReference>
<feature type="transmembrane region" description="Helical" evidence="8">
    <location>
        <begin position="422"/>
        <end position="441"/>
    </location>
</feature>
<dbReference type="GO" id="GO:0005886">
    <property type="term" value="C:plasma membrane"/>
    <property type="evidence" value="ECO:0007669"/>
    <property type="project" value="UniProtKB-SubCell"/>
</dbReference>
<feature type="transmembrane region" description="Helical" evidence="8">
    <location>
        <begin position="133"/>
        <end position="150"/>
    </location>
</feature>
<evidence type="ECO:0000313" key="10">
    <source>
        <dbReference type="EMBL" id="RUT05468.1"/>
    </source>
</evidence>
<evidence type="ECO:0000256" key="2">
    <source>
        <dbReference type="ARBA" id="ARBA00022475"/>
    </source>
</evidence>
<feature type="transmembrane region" description="Helical" evidence="8">
    <location>
        <begin position="308"/>
        <end position="326"/>
    </location>
</feature>
<feature type="transmembrane region" description="Helical" evidence="8">
    <location>
        <begin position="23"/>
        <end position="40"/>
    </location>
</feature>
<comment type="subcellular location">
    <subcellularLocation>
        <location evidence="1">Cell membrane</location>
        <topology evidence="1">Multi-pass membrane protein</topology>
    </subcellularLocation>
</comment>
<evidence type="ECO:0000256" key="6">
    <source>
        <dbReference type="ARBA" id="ARBA00022989"/>
    </source>
</evidence>
<evidence type="ECO:0000256" key="4">
    <source>
        <dbReference type="ARBA" id="ARBA00022679"/>
    </source>
</evidence>
<feature type="transmembrane region" description="Helical" evidence="8">
    <location>
        <begin position="186"/>
        <end position="211"/>
    </location>
</feature>
<feature type="transmembrane region" description="Helical" evidence="8">
    <location>
        <begin position="107"/>
        <end position="126"/>
    </location>
</feature>
<proteinExistence type="predicted"/>
<feature type="domain" description="Glycosyltransferase RgtA/B/C/D-like" evidence="9">
    <location>
        <begin position="84"/>
        <end position="235"/>
    </location>
</feature>
<evidence type="ECO:0000259" key="9">
    <source>
        <dbReference type="Pfam" id="PF13231"/>
    </source>
</evidence>
<keyword evidence="4" id="KW-0808">Transferase</keyword>
<reference evidence="10" key="2">
    <citation type="journal article" date="2019" name="Genome Biol. Evol.">
        <title>Day and night: Metabolic profiles and evolutionary relationships of six axenic non-marine cyanobacteria.</title>
        <authorList>
            <person name="Will S.E."/>
            <person name="Henke P."/>
            <person name="Boedeker C."/>
            <person name="Huang S."/>
            <person name="Brinkmann H."/>
            <person name="Rohde M."/>
            <person name="Jarek M."/>
            <person name="Friedl T."/>
            <person name="Seufert S."/>
            <person name="Schumacher M."/>
            <person name="Overmann J."/>
            <person name="Neumann-Schaal M."/>
            <person name="Petersen J."/>
        </authorList>
    </citation>
    <scope>NUCLEOTIDE SEQUENCE [LARGE SCALE GENOMIC DNA]</scope>
    <source>
        <strain evidence="10">PCC 7102</strain>
    </source>
</reference>
<dbReference type="GO" id="GO:0010041">
    <property type="term" value="P:response to iron(III) ion"/>
    <property type="evidence" value="ECO:0007669"/>
    <property type="project" value="TreeGrafter"/>
</dbReference>
<keyword evidence="5 8" id="KW-0812">Transmembrane</keyword>
<comment type="caution">
    <text evidence="10">The sequence shown here is derived from an EMBL/GenBank/DDBJ whole genome shotgun (WGS) entry which is preliminary data.</text>
</comment>
<keyword evidence="3" id="KW-0328">Glycosyltransferase</keyword>
<accession>A0A433VH99</accession>
<feature type="transmembrane region" description="Helical" evidence="8">
    <location>
        <begin position="391"/>
        <end position="410"/>
    </location>
</feature>
<evidence type="ECO:0000256" key="1">
    <source>
        <dbReference type="ARBA" id="ARBA00004651"/>
    </source>
</evidence>
<evidence type="ECO:0000256" key="8">
    <source>
        <dbReference type="SAM" id="Phobius"/>
    </source>
</evidence>
<dbReference type="PANTHER" id="PTHR33908:SF3">
    <property type="entry name" value="UNDECAPRENYL PHOSPHATE-ALPHA-4-AMINO-4-DEOXY-L-ARABINOSE ARABINOSYL TRANSFERASE"/>
    <property type="match status" value="1"/>
</dbReference>
<keyword evidence="11" id="KW-1185">Reference proteome</keyword>
<dbReference type="PANTHER" id="PTHR33908">
    <property type="entry name" value="MANNOSYLTRANSFERASE YKCB-RELATED"/>
    <property type="match status" value="1"/>
</dbReference>
<evidence type="ECO:0000256" key="7">
    <source>
        <dbReference type="ARBA" id="ARBA00023136"/>
    </source>
</evidence>
<dbReference type="GO" id="GO:0016763">
    <property type="term" value="F:pentosyltransferase activity"/>
    <property type="evidence" value="ECO:0007669"/>
    <property type="project" value="TreeGrafter"/>
</dbReference>
<dbReference type="AlphaFoldDB" id="A0A433VH99"/>
<dbReference type="OrthoDB" id="9810951at2"/>
<dbReference type="GO" id="GO:0009103">
    <property type="term" value="P:lipopolysaccharide biosynthetic process"/>
    <property type="evidence" value="ECO:0007669"/>
    <property type="project" value="UniProtKB-ARBA"/>
</dbReference>
<sequence length="544" mass="61626">MPFVNFIWGRLEKKYRTVSKRPDSIWVILLLLAAVIIFTIDLGDLPLRDWDEGTVAQVAREISEAPFNSLRWLYPTLGGVPYHNKPPLIHILIASCYSLWGVHEWTARLPGAVLTAVSVPLLYFIGREIFHQRTAAIYSALIYVTMLPVVRHGRLAMLDGASVCFFLVMMLCLLRSRRNLRYCLGVGIGLGLICLTKGILGVLFAAIAFAFLFWDTPRLITSVYMWVGIIIGCLPVGLWYAAQWLHYGNTFTNVGMVDQSLSRIWQPVEGHSQPIWYYPLEIVKYTHPWLLFLFASFRLTWQNRNLSWAKLVLVWSCLYLVAISIMTTKLPWYVFPIYPSLALALGAKAAEIESTPLFSSYPRLWGTGLGILAVVATVGSIYYSFAKPVHPDLQLIFAAVAGTMALGAILTERGDAQFLKVLLWGTYISLLLFVKSNYWVWELNENYPVKPVAQMIQRAVNPTGKIYSFSPYHRPSLDFYSNRVIPATNQPNVIEQYWRQNGQPYVLLEESDKAKLKLDAAEIVARTKAGNQVFVLITKSTSRI</sequence>
<evidence type="ECO:0000256" key="3">
    <source>
        <dbReference type="ARBA" id="ARBA00022676"/>
    </source>
</evidence>
<dbReference type="EMBL" id="RSCL01000008">
    <property type="protein sequence ID" value="RUT05468.1"/>
    <property type="molecule type" value="Genomic_DNA"/>
</dbReference>
<feature type="transmembrane region" description="Helical" evidence="8">
    <location>
        <begin position="364"/>
        <end position="385"/>
    </location>
</feature>
<reference evidence="10" key="1">
    <citation type="submission" date="2018-12" db="EMBL/GenBank/DDBJ databases">
        <authorList>
            <person name="Will S."/>
            <person name="Neumann-Schaal M."/>
            <person name="Henke P."/>
        </authorList>
    </citation>
    <scope>NUCLEOTIDE SEQUENCE</scope>
    <source>
        <strain evidence="10">PCC 7102</strain>
    </source>
</reference>
<keyword evidence="7 8" id="KW-0472">Membrane</keyword>
<dbReference type="Pfam" id="PF13231">
    <property type="entry name" value="PMT_2"/>
    <property type="match status" value="1"/>
</dbReference>
<keyword evidence="6 8" id="KW-1133">Transmembrane helix</keyword>
<protein>
    <recommendedName>
        <fullName evidence="9">Glycosyltransferase RgtA/B/C/D-like domain-containing protein</fullName>
    </recommendedName>
</protein>
<evidence type="ECO:0000313" key="11">
    <source>
        <dbReference type="Proteomes" id="UP000271624"/>
    </source>
</evidence>
<organism evidence="10 11">
    <name type="scientific">Dulcicalothrix desertica PCC 7102</name>
    <dbReference type="NCBI Taxonomy" id="232991"/>
    <lineage>
        <taxon>Bacteria</taxon>
        <taxon>Bacillati</taxon>
        <taxon>Cyanobacteriota</taxon>
        <taxon>Cyanophyceae</taxon>
        <taxon>Nostocales</taxon>
        <taxon>Calotrichaceae</taxon>
        <taxon>Dulcicalothrix</taxon>
    </lineage>
</organism>
<evidence type="ECO:0000256" key="5">
    <source>
        <dbReference type="ARBA" id="ARBA00022692"/>
    </source>
</evidence>
<keyword evidence="2" id="KW-1003">Cell membrane</keyword>
<feature type="transmembrane region" description="Helical" evidence="8">
    <location>
        <begin position="223"/>
        <end position="242"/>
    </location>
</feature>